<sequence length="388" mass="43806">MDFGRTRMMRQPLVLENVCIIPGPLEELDAEDVELNNFTSAVIFHASGRDIYYNWTVKRGNHGVRLMGSKTYFKAPVQMKDCYLSSIYCEADYRRAEEVTLPNRSNLLSTIRSKGAKSRPSIPFTYCNDNLIQFWMFFRTPKDEKSWKELKSALIPALIDGRKFDDMERNLCTFLSQLEAVNHPLCTSSNTSERPGNLFERWRRMSCLALMGKLESSSLDKAVEHHVKMEVVEIGLGLGRHLANNFLEEIEQECQIQLAGITLDDAGGGTDLDLSHEAQATGTTVNYLAPTATTNHLMDLADLADNTTLQARSCTPSEEISIDLGIGCMMNQISQSFRPAAKAPTHAPTRMGVKIQNGHRNLQTAIEEMECLERLFEKMDLVLKEEKR</sequence>
<proteinExistence type="predicted"/>
<protein>
    <submittedName>
        <fullName evidence="1">Uncharacterized protein</fullName>
    </submittedName>
</protein>
<dbReference type="OrthoDB" id="5428985at2759"/>
<accession>S8C093</accession>
<keyword evidence="2" id="KW-1185">Reference proteome</keyword>
<gene>
    <name evidence="1" type="ORF">H072_852</name>
</gene>
<comment type="caution">
    <text evidence="1">The sequence shown here is derived from an EMBL/GenBank/DDBJ whole genome shotgun (WGS) entry which is preliminary data.</text>
</comment>
<dbReference type="HOGENOM" id="CLU_711764_0_0_1"/>
<dbReference type="AlphaFoldDB" id="S8C093"/>
<reference evidence="1 2" key="1">
    <citation type="journal article" date="2013" name="PLoS Genet.">
        <title>Genomic mechanisms accounting for the adaptation to parasitism in nematode-trapping fungi.</title>
        <authorList>
            <person name="Meerupati T."/>
            <person name="Andersson K.M."/>
            <person name="Friman E."/>
            <person name="Kumar D."/>
            <person name="Tunlid A."/>
            <person name="Ahren D."/>
        </authorList>
    </citation>
    <scope>NUCLEOTIDE SEQUENCE [LARGE SCALE GENOMIC DNA]</scope>
    <source>
        <strain evidence="1 2">CBS 200.50</strain>
    </source>
</reference>
<dbReference type="Proteomes" id="UP000015100">
    <property type="component" value="Unassembled WGS sequence"/>
</dbReference>
<reference evidence="2" key="2">
    <citation type="submission" date="2013-04" db="EMBL/GenBank/DDBJ databases">
        <title>Genomic mechanisms accounting for the adaptation to parasitism in nematode-trapping fungi.</title>
        <authorList>
            <person name="Ahren D.G."/>
        </authorList>
    </citation>
    <scope>NUCLEOTIDE SEQUENCE [LARGE SCALE GENOMIC DNA]</scope>
    <source>
        <strain evidence="2">CBS 200.50</strain>
    </source>
</reference>
<evidence type="ECO:0000313" key="1">
    <source>
        <dbReference type="EMBL" id="EPS45158.1"/>
    </source>
</evidence>
<organism evidence="1 2">
    <name type="scientific">Dactylellina haptotyla (strain CBS 200.50)</name>
    <name type="common">Nematode-trapping fungus</name>
    <name type="synonym">Monacrosporium haptotylum</name>
    <dbReference type="NCBI Taxonomy" id="1284197"/>
    <lineage>
        <taxon>Eukaryota</taxon>
        <taxon>Fungi</taxon>
        <taxon>Dikarya</taxon>
        <taxon>Ascomycota</taxon>
        <taxon>Pezizomycotina</taxon>
        <taxon>Orbiliomycetes</taxon>
        <taxon>Orbiliales</taxon>
        <taxon>Orbiliaceae</taxon>
        <taxon>Dactylellina</taxon>
    </lineage>
</organism>
<name>S8C093_DACHA</name>
<evidence type="ECO:0000313" key="2">
    <source>
        <dbReference type="Proteomes" id="UP000015100"/>
    </source>
</evidence>
<dbReference type="EMBL" id="AQGS01000021">
    <property type="protein sequence ID" value="EPS45158.1"/>
    <property type="molecule type" value="Genomic_DNA"/>
</dbReference>